<dbReference type="PANTHER" id="PTHR43499:SF1">
    <property type="entry name" value="ABC TRANSPORTER I FAMILY MEMBER 1"/>
    <property type="match status" value="1"/>
</dbReference>
<evidence type="ECO:0000256" key="6">
    <source>
        <dbReference type="ARBA" id="ARBA00022967"/>
    </source>
</evidence>
<sequence>MTSDPAAPLEARELACRRGERKLFGGLNLALRPGRLVWLRADNGRGKTSLLRLLAGLAAPDAGEVRAAGLPVRRAAAAGRAPLYIGHANALKDDLSAAETLAFTARLHGRIAQADAQSAPVRAALTRMGMGQRLDAPVRTLSQGQRRRIALARLALEHAPLPWILDEPYDALDSAGIAALDGLLGEHVARGGCAILTSHQALAASAPPADTLWLTRTGLEVRPLATEPTP</sequence>
<dbReference type="InterPro" id="IPR027417">
    <property type="entry name" value="P-loop_NTPase"/>
</dbReference>
<dbReference type="AlphaFoldDB" id="A0A4Q7LV92"/>
<dbReference type="OrthoDB" id="9800654at2"/>
<evidence type="ECO:0000256" key="4">
    <source>
        <dbReference type="ARBA" id="ARBA00022748"/>
    </source>
</evidence>
<comment type="caution">
    <text evidence="9">The sequence shown here is derived from an EMBL/GenBank/DDBJ whole genome shotgun (WGS) entry which is preliminary data.</text>
</comment>
<dbReference type="NCBIfam" id="TIGR01189">
    <property type="entry name" value="ccmA"/>
    <property type="match status" value="1"/>
</dbReference>
<evidence type="ECO:0000313" key="10">
    <source>
        <dbReference type="Proteomes" id="UP000293433"/>
    </source>
</evidence>
<dbReference type="GO" id="GO:0005524">
    <property type="term" value="F:ATP binding"/>
    <property type="evidence" value="ECO:0007669"/>
    <property type="project" value="UniProtKB-KW"/>
</dbReference>
<keyword evidence="5" id="KW-0067">ATP-binding</keyword>
<dbReference type="InterPro" id="IPR017871">
    <property type="entry name" value="ABC_transporter-like_CS"/>
</dbReference>
<evidence type="ECO:0000256" key="3">
    <source>
        <dbReference type="ARBA" id="ARBA00022741"/>
    </source>
</evidence>
<dbReference type="GO" id="GO:0017004">
    <property type="term" value="P:cytochrome complex assembly"/>
    <property type="evidence" value="ECO:0007669"/>
    <property type="project" value="UniProtKB-KW"/>
</dbReference>
<dbReference type="Gene3D" id="3.40.50.300">
    <property type="entry name" value="P-loop containing nucleotide triphosphate hydrolases"/>
    <property type="match status" value="1"/>
</dbReference>
<evidence type="ECO:0000313" key="9">
    <source>
        <dbReference type="EMBL" id="RZS58227.1"/>
    </source>
</evidence>
<keyword evidence="6" id="KW-1278">Translocase</keyword>
<name>A0A4Q7LV92_9BURK</name>
<keyword evidence="7" id="KW-0472">Membrane</keyword>
<evidence type="ECO:0000256" key="1">
    <source>
        <dbReference type="ARBA" id="ARBA00022448"/>
    </source>
</evidence>
<proteinExistence type="predicted"/>
<dbReference type="PROSITE" id="PS00211">
    <property type="entry name" value="ABC_TRANSPORTER_1"/>
    <property type="match status" value="1"/>
</dbReference>
<dbReference type="NCBIfam" id="NF010061">
    <property type="entry name" value="PRK13538.1"/>
    <property type="match status" value="1"/>
</dbReference>
<dbReference type="PANTHER" id="PTHR43499">
    <property type="entry name" value="ABC TRANSPORTER I FAMILY MEMBER 1"/>
    <property type="match status" value="1"/>
</dbReference>
<dbReference type="GO" id="GO:0022857">
    <property type="term" value="F:transmembrane transporter activity"/>
    <property type="evidence" value="ECO:0007669"/>
    <property type="project" value="InterPro"/>
</dbReference>
<dbReference type="InterPro" id="IPR003439">
    <property type="entry name" value="ABC_transporter-like_ATP-bd"/>
</dbReference>
<dbReference type="Proteomes" id="UP000293433">
    <property type="component" value="Unassembled WGS sequence"/>
</dbReference>
<keyword evidence="10" id="KW-1185">Reference proteome</keyword>
<gene>
    <name evidence="9" type="ORF">EV685_0509</name>
</gene>
<dbReference type="EMBL" id="SGWV01000007">
    <property type="protein sequence ID" value="RZS58227.1"/>
    <property type="molecule type" value="Genomic_DNA"/>
</dbReference>
<keyword evidence="1" id="KW-0813">Transport</keyword>
<evidence type="ECO:0000259" key="8">
    <source>
        <dbReference type="PROSITE" id="PS50893"/>
    </source>
</evidence>
<reference evidence="9 10" key="1">
    <citation type="submission" date="2019-02" db="EMBL/GenBank/DDBJ databases">
        <title>Genomic Encyclopedia of Type Strains, Phase IV (KMG-IV): sequencing the most valuable type-strain genomes for metagenomic binning, comparative biology and taxonomic classification.</title>
        <authorList>
            <person name="Goeker M."/>
        </authorList>
    </citation>
    <scope>NUCLEOTIDE SEQUENCE [LARGE SCALE GENOMIC DNA]</scope>
    <source>
        <strain evidence="9 10">DSM 10617</strain>
    </source>
</reference>
<evidence type="ECO:0000256" key="7">
    <source>
        <dbReference type="ARBA" id="ARBA00023136"/>
    </source>
</evidence>
<keyword evidence="4" id="KW-0201">Cytochrome c-type biogenesis</keyword>
<dbReference type="InterPro" id="IPR003593">
    <property type="entry name" value="AAA+_ATPase"/>
</dbReference>
<feature type="domain" description="ABC transporter" evidence="8">
    <location>
        <begin position="9"/>
        <end position="228"/>
    </location>
</feature>
<evidence type="ECO:0000256" key="2">
    <source>
        <dbReference type="ARBA" id="ARBA00022475"/>
    </source>
</evidence>
<dbReference type="GO" id="GO:0016887">
    <property type="term" value="F:ATP hydrolysis activity"/>
    <property type="evidence" value="ECO:0007669"/>
    <property type="project" value="InterPro"/>
</dbReference>
<protein>
    <submittedName>
        <fullName evidence="9">Heme exporter protein A</fullName>
    </submittedName>
</protein>
<dbReference type="SMART" id="SM00382">
    <property type="entry name" value="AAA"/>
    <property type="match status" value="1"/>
</dbReference>
<evidence type="ECO:0000256" key="5">
    <source>
        <dbReference type="ARBA" id="ARBA00022840"/>
    </source>
</evidence>
<dbReference type="SUPFAM" id="SSF52540">
    <property type="entry name" value="P-loop containing nucleoside triphosphate hydrolases"/>
    <property type="match status" value="1"/>
</dbReference>
<dbReference type="InterPro" id="IPR005895">
    <property type="entry name" value="ABC_transptr_haem_export_CcmA"/>
</dbReference>
<accession>A0A4Q7LV92</accession>
<dbReference type="Pfam" id="PF00005">
    <property type="entry name" value="ABC_tran"/>
    <property type="match status" value="1"/>
</dbReference>
<organism evidence="9 10">
    <name type="scientific">Sphaerotilus mobilis</name>
    <dbReference type="NCBI Taxonomy" id="47994"/>
    <lineage>
        <taxon>Bacteria</taxon>
        <taxon>Pseudomonadati</taxon>
        <taxon>Pseudomonadota</taxon>
        <taxon>Betaproteobacteria</taxon>
        <taxon>Burkholderiales</taxon>
        <taxon>Sphaerotilaceae</taxon>
        <taxon>Sphaerotilus</taxon>
    </lineage>
</organism>
<keyword evidence="2" id="KW-1003">Cell membrane</keyword>
<dbReference type="RefSeq" id="WP_130480388.1">
    <property type="nucleotide sequence ID" value="NZ_SGWV01000007.1"/>
</dbReference>
<dbReference type="PROSITE" id="PS50893">
    <property type="entry name" value="ABC_TRANSPORTER_2"/>
    <property type="match status" value="1"/>
</dbReference>
<keyword evidence="3" id="KW-0547">Nucleotide-binding</keyword>